<dbReference type="EMBL" id="FNAN01000020">
    <property type="protein sequence ID" value="SDG59835.1"/>
    <property type="molecule type" value="Genomic_DNA"/>
</dbReference>
<feature type="domain" description="6-phosphogluconate dehydrogenase NADP-binding" evidence="2">
    <location>
        <begin position="12"/>
        <end position="168"/>
    </location>
</feature>
<dbReference type="InterPro" id="IPR036291">
    <property type="entry name" value="NAD(P)-bd_dom_sf"/>
</dbReference>
<keyword evidence="1" id="KW-0560">Oxidoreductase</keyword>
<gene>
    <name evidence="4" type="ORF">SAMN04487996_12097</name>
</gene>
<dbReference type="PANTHER" id="PTHR43580:SF2">
    <property type="entry name" value="CYTOKINE-LIKE NUCLEAR FACTOR N-PAC"/>
    <property type="match status" value="1"/>
</dbReference>
<dbReference type="InterPro" id="IPR006115">
    <property type="entry name" value="6PGDH_NADP-bd"/>
</dbReference>
<accession>A0A1G7VJ55</accession>
<keyword evidence="5" id="KW-1185">Reference proteome</keyword>
<dbReference type="Gene3D" id="3.40.50.720">
    <property type="entry name" value="NAD(P)-binding Rossmann-like Domain"/>
    <property type="match status" value="1"/>
</dbReference>
<proteinExistence type="predicted"/>
<dbReference type="Proteomes" id="UP000198748">
    <property type="component" value="Unassembled WGS sequence"/>
</dbReference>
<evidence type="ECO:0000259" key="2">
    <source>
        <dbReference type="Pfam" id="PF03446"/>
    </source>
</evidence>
<dbReference type="SUPFAM" id="SSF51735">
    <property type="entry name" value="NAD(P)-binding Rossmann-fold domains"/>
    <property type="match status" value="1"/>
</dbReference>
<dbReference type="Pfam" id="PF21761">
    <property type="entry name" value="RedAm-like_C"/>
    <property type="match status" value="1"/>
</dbReference>
<evidence type="ECO:0000259" key="3">
    <source>
        <dbReference type="Pfam" id="PF21761"/>
    </source>
</evidence>
<organism evidence="4 5">
    <name type="scientific">Dyadobacter soli</name>
    <dbReference type="NCBI Taxonomy" id="659014"/>
    <lineage>
        <taxon>Bacteria</taxon>
        <taxon>Pseudomonadati</taxon>
        <taxon>Bacteroidota</taxon>
        <taxon>Cytophagia</taxon>
        <taxon>Cytophagales</taxon>
        <taxon>Spirosomataceae</taxon>
        <taxon>Dyadobacter</taxon>
    </lineage>
</organism>
<protein>
    <submittedName>
        <fullName evidence="4">3-hydroxyisobutyrate dehydrogenase</fullName>
    </submittedName>
</protein>
<dbReference type="SUPFAM" id="SSF48179">
    <property type="entry name" value="6-phosphogluconate dehydrogenase C-terminal domain-like"/>
    <property type="match status" value="1"/>
</dbReference>
<dbReference type="GO" id="GO:0050661">
    <property type="term" value="F:NADP binding"/>
    <property type="evidence" value="ECO:0007669"/>
    <property type="project" value="InterPro"/>
</dbReference>
<dbReference type="Pfam" id="PF03446">
    <property type="entry name" value="NAD_binding_2"/>
    <property type="match status" value="1"/>
</dbReference>
<evidence type="ECO:0000313" key="5">
    <source>
        <dbReference type="Proteomes" id="UP000198748"/>
    </source>
</evidence>
<dbReference type="STRING" id="659014.SAMN04487996_12097"/>
<dbReference type="InterPro" id="IPR051265">
    <property type="entry name" value="HIBADH-related_NP60_sf"/>
</dbReference>
<name>A0A1G7VJ55_9BACT</name>
<sequence length="299" mass="31508">MATAFINAKENVTVVGLGSMGAALAGALIENGFQVTVWNRNPAKAEPLVQKGAALATSLAAAIEASPVTVICVSDYKTTNSLIGNREVEQAISGRTIVQLSTGTPGEARELDKWSRANGAFCLNGDILAWPKQIGSSQATISISGDQQRFTEHQAILSALAGNINLMGSEPGASAALFSAVLSYLAGSWIGFCHGALICENQGLRAEEFGKLIQSIAPMLGEESEHMGRVIQYSEFNNPESTIQTTGLDLHLLVQLSMETGISSALPAFAANIFQQAIDAGYGKQEHAAIIKVMRKPAF</sequence>
<evidence type="ECO:0000256" key="1">
    <source>
        <dbReference type="ARBA" id="ARBA00023002"/>
    </source>
</evidence>
<dbReference type="OrthoDB" id="9786703at2"/>
<dbReference type="InterPro" id="IPR048666">
    <property type="entry name" value="RedAm-like_C"/>
</dbReference>
<dbReference type="AlphaFoldDB" id="A0A1G7VJ55"/>
<dbReference type="PIRSF" id="PIRSF000103">
    <property type="entry name" value="HIBADH"/>
    <property type="match status" value="1"/>
</dbReference>
<dbReference type="InterPro" id="IPR008927">
    <property type="entry name" value="6-PGluconate_DH-like_C_sf"/>
</dbReference>
<reference evidence="5" key="1">
    <citation type="submission" date="2016-10" db="EMBL/GenBank/DDBJ databases">
        <authorList>
            <person name="Varghese N."/>
            <person name="Submissions S."/>
        </authorList>
    </citation>
    <scope>NUCLEOTIDE SEQUENCE [LARGE SCALE GENOMIC DNA]</scope>
    <source>
        <strain evidence="5">DSM 25329</strain>
    </source>
</reference>
<dbReference type="Gene3D" id="1.10.1040.10">
    <property type="entry name" value="N-(1-d-carboxylethyl)-l-norvaline Dehydrogenase, domain 2"/>
    <property type="match status" value="1"/>
</dbReference>
<evidence type="ECO:0000313" key="4">
    <source>
        <dbReference type="EMBL" id="SDG59835.1"/>
    </source>
</evidence>
<dbReference type="RefSeq" id="WP_090156469.1">
    <property type="nucleotide sequence ID" value="NZ_FNAN01000020.1"/>
</dbReference>
<dbReference type="PANTHER" id="PTHR43580">
    <property type="entry name" value="OXIDOREDUCTASE GLYR1-RELATED"/>
    <property type="match status" value="1"/>
</dbReference>
<dbReference type="InterPro" id="IPR015815">
    <property type="entry name" value="HIBADH-related"/>
</dbReference>
<dbReference type="InterPro" id="IPR013328">
    <property type="entry name" value="6PGD_dom2"/>
</dbReference>
<dbReference type="GO" id="GO:0016491">
    <property type="term" value="F:oxidoreductase activity"/>
    <property type="evidence" value="ECO:0007669"/>
    <property type="project" value="UniProtKB-KW"/>
</dbReference>
<feature type="domain" description="NADPH-dependent reductive aminase-like C-terminal" evidence="3">
    <location>
        <begin position="170"/>
        <end position="296"/>
    </location>
</feature>